<reference evidence="22 23" key="1">
    <citation type="submission" date="2016-07" db="EMBL/GenBank/DDBJ databases">
        <title>Genome sequencing of Vibrio scophthalmi strain VS-05, an isolated from Paralichthys olivaceus.</title>
        <authorList>
            <person name="Han H.-J."/>
        </authorList>
    </citation>
    <scope>NUCLEOTIDE SEQUENCE [LARGE SCALE GENOMIC DNA]</scope>
    <source>
        <strain evidence="22 23">VS-05</strain>
    </source>
</reference>
<evidence type="ECO:0000256" key="9">
    <source>
        <dbReference type="ARBA" id="ARBA00022741"/>
    </source>
</evidence>
<dbReference type="Pfam" id="PF01627">
    <property type="entry name" value="Hpt"/>
    <property type="match status" value="1"/>
</dbReference>
<feature type="domain" description="Response regulatory" evidence="20">
    <location>
        <begin position="516"/>
        <end position="631"/>
    </location>
</feature>
<feature type="transmembrane region" description="Helical" evidence="18">
    <location>
        <begin position="6"/>
        <end position="26"/>
    </location>
</feature>
<evidence type="ECO:0000256" key="13">
    <source>
        <dbReference type="ARBA" id="ARBA00022989"/>
    </source>
</evidence>
<keyword evidence="13 18" id="KW-1133">Transmembrane helix</keyword>
<dbReference type="Pfam" id="PF02518">
    <property type="entry name" value="HATPase_c"/>
    <property type="match status" value="1"/>
</dbReference>
<dbReference type="STRING" id="45658.VSVS12_02109"/>
<evidence type="ECO:0000256" key="7">
    <source>
        <dbReference type="ARBA" id="ARBA00022679"/>
    </source>
</evidence>
<keyword evidence="23" id="KW-1185">Reference proteome</keyword>
<dbReference type="Gene3D" id="3.40.50.2300">
    <property type="match status" value="1"/>
</dbReference>
<feature type="transmembrane region" description="Helical" evidence="18">
    <location>
        <begin position="221"/>
        <end position="242"/>
    </location>
</feature>
<dbReference type="SMART" id="SM00387">
    <property type="entry name" value="HATPase_c"/>
    <property type="match status" value="1"/>
</dbReference>
<dbReference type="InterPro" id="IPR003661">
    <property type="entry name" value="HisK_dim/P_dom"/>
</dbReference>
<dbReference type="Gene3D" id="3.30.565.10">
    <property type="entry name" value="Histidine kinase-like ATPase, C-terminal domain"/>
    <property type="match status" value="1"/>
</dbReference>
<keyword evidence="12" id="KW-0067">ATP-binding</keyword>
<keyword evidence="5" id="KW-0997">Cell inner membrane</keyword>
<dbReference type="GO" id="GO:0000155">
    <property type="term" value="F:phosphorelay sensor kinase activity"/>
    <property type="evidence" value="ECO:0007669"/>
    <property type="project" value="InterPro"/>
</dbReference>
<dbReference type="CDD" id="cd16922">
    <property type="entry name" value="HATPase_EvgS-ArcB-TorS-like"/>
    <property type="match status" value="1"/>
</dbReference>
<evidence type="ECO:0000313" key="22">
    <source>
        <dbReference type="EMBL" id="ANU35990.1"/>
    </source>
</evidence>
<evidence type="ECO:0000256" key="4">
    <source>
        <dbReference type="ARBA" id="ARBA00022475"/>
    </source>
</evidence>
<dbReference type="PRINTS" id="PR00344">
    <property type="entry name" value="BCTRLSENSOR"/>
</dbReference>
<dbReference type="GeneID" id="96871143"/>
<dbReference type="InterPro" id="IPR036641">
    <property type="entry name" value="HPT_dom_sf"/>
</dbReference>
<dbReference type="SUPFAM" id="SSF55874">
    <property type="entry name" value="ATPase domain of HSP90 chaperone/DNA topoisomerase II/histidine kinase"/>
    <property type="match status" value="1"/>
</dbReference>
<evidence type="ECO:0000256" key="11">
    <source>
        <dbReference type="ARBA" id="ARBA00022801"/>
    </source>
</evidence>
<dbReference type="PANTHER" id="PTHR43047:SF64">
    <property type="entry name" value="HISTIDINE KINASE CONTAINING CHEY-HOMOLOGOUS RECEIVER DOMAIN AND PAS DOMAIN-RELATED"/>
    <property type="match status" value="1"/>
</dbReference>
<dbReference type="PROSITE" id="PS50110">
    <property type="entry name" value="RESPONSE_REGULATORY"/>
    <property type="match status" value="1"/>
</dbReference>
<evidence type="ECO:0000313" key="23">
    <source>
        <dbReference type="Proteomes" id="UP000092528"/>
    </source>
</evidence>
<dbReference type="AlphaFoldDB" id="A0A1C7F7Q9"/>
<keyword evidence="8 18" id="KW-0812">Transmembrane</keyword>
<dbReference type="PROSITE" id="PS50109">
    <property type="entry name" value="HIS_KIN"/>
    <property type="match status" value="1"/>
</dbReference>
<evidence type="ECO:0000256" key="17">
    <source>
        <dbReference type="PROSITE-ProRule" id="PRU00169"/>
    </source>
</evidence>
<organism evidence="22 23">
    <name type="scientific">Vibrio scophthalmi</name>
    <dbReference type="NCBI Taxonomy" id="45658"/>
    <lineage>
        <taxon>Bacteria</taxon>
        <taxon>Pseudomonadati</taxon>
        <taxon>Pseudomonadota</taxon>
        <taxon>Gammaproteobacteria</taxon>
        <taxon>Vibrionales</taxon>
        <taxon>Vibrionaceae</taxon>
        <taxon>Vibrio</taxon>
    </lineage>
</organism>
<dbReference type="EC" id="2.7.13.3" evidence="3"/>
<evidence type="ECO:0000256" key="8">
    <source>
        <dbReference type="ARBA" id="ARBA00022692"/>
    </source>
</evidence>
<dbReference type="CDD" id="cd00082">
    <property type="entry name" value="HisKA"/>
    <property type="match status" value="1"/>
</dbReference>
<feature type="modified residue" description="Phosphohistidine" evidence="16">
    <location>
        <position position="716"/>
    </location>
</feature>
<keyword evidence="7 22" id="KW-0808">Transferase</keyword>
<dbReference type="FunFam" id="1.10.287.130:FF:000004">
    <property type="entry name" value="Ethylene receptor 1"/>
    <property type="match status" value="1"/>
</dbReference>
<dbReference type="InterPro" id="IPR011006">
    <property type="entry name" value="CheY-like_superfamily"/>
</dbReference>
<keyword evidence="14" id="KW-0902">Two-component regulatory system</keyword>
<protein>
    <recommendedName>
        <fullName evidence="3">histidine kinase</fullName>
        <ecNumber evidence="3">2.7.13.3</ecNumber>
    </recommendedName>
</protein>
<name>A0A1C7F7Q9_9VIBR</name>
<evidence type="ECO:0000256" key="5">
    <source>
        <dbReference type="ARBA" id="ARBA00022519"/>
    </source>
</evidence>
<comment type="subcellular location">
    <subcellularLocation>
        <location evidence="2">Cell inner membrane</location>
        <topology evidence="2">Multi-pass membrane protein</topology>
    </subcellularLocation>
</comment>
<dbReference type="Gene3D" id="1.10.287.130">
    <property type="match status" value="1"/>
</dbReference>
<keyword evidence="9" id="KW-0547">Nucleotide-binding</keyword>
<dbReference type="GO" id="GO:0005886">
    <property type="term" value="C:plasma membrane"/>
    <property type="evidence" value="ECO:0007669"/>
    <property type="project" value="UniProtKB-SubCell"/>
</dbReference>
<dbReference type="PANTHER" id="PTHR43047">
    <property type="entry name" value="TWO-COMPONENT HISTIDINE PROTEIN KINASE"/>
    <property type="match status" value="1"/>
</dbReference>
<evidence type="ECO:0000256" key="12">
    <source>
        <dbReference type="ARBA" id="ARBA00022840"/>
    </source>
</evidence>
<dbReference type="Pfam" id="PF00512">
    <property type="entry name" value="HisKA"/>
    <property type="match status" value="1"/>
</dbReference>
<evidence type="ECO:0000256" key="14">
    <source>
        <dbReference type="ARBA" id="ARBA00023012"/>
    </source>
</evidence>
<gene>
    <name evidence="22" type="primary">evgS</name>
    <name evidence="22" type="ORF">VSVS05_00859</name>
</gene>
<keyword evidence="4" id="KW-1003">Cell membrane</keyword>
<dbReference type="SMART" id="SM00388">
    <property type="entry name" value="HisKA"/>
    <property type="match status" value="1"/>
</dbReference>
<dbReference type="Proteomes" id="UP000092528">
    <property type="component" value="Chromosome 1"/>
</dbReference>
<dbReference type="RefSeq" id="WP_065545175.1">
    <property type="nucleotide sequence ID" value="NZ_CP016414.1"/>
</dbReference>
<keyword evidence="6 17" id="KW-0597">Phosphoprotein</keyword>
<dbReference type="Gene3D" id="1.20.120.160">
    <property type="entry name" value="HPT domain"/>
    <property type="match status" value="1"/>
</dbReference>
<evidence type="ECO:0000256" key="6">
    <source>
        <dbReference type="ARBA" id="ARBA00022553"/>
    </source>
</evidence>
<evidence type="ECO:0000256" key="3">
    <source>
        <dbReference type="ARBA" id="ARBA00012438"/>
    </source>
</evidence>
<evidence type="ECO:0000256" key="1">
    <source>
        <dbReference type="ARBA" id="ARBA00000085"/>
    </source>
</evidence>
<evidence type="ECO:0000256" key="15">
    <source>
        <dbReference type="ARBA" id="ARBA00023136"/>
    </source>
</evidence>
<keyword evidence="10 22" id="KW-0418">Kinase</keyword>
<dbReference type="GO" id="GO:0016787">
    <property type="term" value="F:hydrolase activity"/>
    <property type="evidence" value="ECO:0007669"/>
    <property type="project" value="UniProtKB-KW"/>
</dbReference>
<dbReference type="InterPro" id="IPR008207">
    <property type="entry name" value="Sig_transdc_His_kin_Hpt_dom"/>
</dbReference>
<dbReference type="InterPro" id="IPR005467">
    <property type="entry name" value="His_kinase_dom"/>
</dbReference>
<dbReference type="PATRIC" id="fig|45658.7.peg.823"/>
<evidence type="ECO:0000259" key="20">
    <source>
        <dbReference type="PROSITE" id="PS50110"/>
    </source>
</evidence>
<feature type="modified residue" description="4-aspartylphosphate" evidence="17">
    <location>
        <position position="565"/>
    </location>
</feature>
<dbReference type="SUPFAM" id="SSF47384">
    <property type="entry name" value="Homodimeric domain of signal transducing histidine kinase"/>
    <property type="match status" value="1"/>
</dbReference>
<evidence type="ECO:0000256" key="18">
    <source>
        <dbReference type="SAM" id="Phobius"/>
    </source>
</evidence>
<dbReference type="PROSITE" id="PS50894">
    <property type="entry name" value="HPT"/>
    <property type="match status" value="1"/>
</dbReference>
<proteinExistence type="predicted"/>
<dbReference type="SMART" id="SM00448">
    <property type="entry name" value="REC"/>
    <property type="match status" value="1"/>
</dbReference>
<dbReference type="InterPro" id="IPR004358">
    <property type="entry name" value="Sig_transdc_His_kin-like_C"/>
</dbReference>
<keyword evidence="15 18" id="KW-0472">Membrane</keyword>
<dbReference type="EMBL" id="CP016414">
    <property type="protein sequence ID" value="ANU35990.1"/>
    <property type="molecule type" value="Genomic_DNA"/>
</dbReference>
<dbReference type="Pfam" id="PF00072">
    <property type="entry name" value="Response_reg"/>
    <property type="match status" value="1"/>
</dbReference>
<sequence>MNSPKIVTLLLSSIVAALFTVAYMSYQNSRHIENTLTDVTTVGHELLGHRDTILNYQYQQQRRHFLITQRITEIEKLAKAMLKKNTTITWFPISSNVNKTNQQLASFEQKLIHTSTMLDMLVGIQVARKYAYLSLESLFKQALNERNNLGLEWHFVDFMNQHLLDNNVANPQIKQFAMQLRQIDERRTSLRTDLLNEHNYEFIEKTETALRQYSHSELNNALMYCLGAVTVLILMFSIQAYLRFTHLKALNKEMAAASEKALNAAKAKSQFLATMSHELRTPMNGVLGIAQIIAGETKESATKKNVGIILESGQHLMTVLNDILDFSKIEENKLELEAVHFHLNQILMPVVSAITPLAEEKNLTLEIDNQIPDNIYLIGDSARLRQILFNLTGNAIKFTAKGKITIQAQLDNITPSHLILSVSDTGIGIPPHKHDAIFASFEQADASTTRKFGGSGLGLAIVKKLTELMDGTITLISRENVGSTFTITIPLPRGEKAIVTNQDPVSASPLETRPLHILLAEDNRVNAIVAKGFCNKLGHRVDIAENGQIAIDKATKESYDLILMDNHMPEMNGIEATYYLRQVLGINTLIFAYTADVFREAHDDFINAGADHVLTKPLQNESFYDAISNFSHRIQTQNTPALPGTNVIHLHRENVQDLRLTEEELSKSELLNEVKQDIDIYQSLLQSLIEDFETHIDELIIGFEAADTEQLGKTLHCLKGITLNLQLDNLANLTIEMEQQVRESKIPCIDNFQKLINRLSVNVHQGNRLLEKNIDAVIESNETAHANKGLMMKNNLSR</sequence>
<dbReference type="SUPFAM" id="SSF52172">
    <property type="entry name" value="CheY-like"/>
    <property type="match status" value="1"/>
</dbReference>
<evidence type="ECO:0000256" key="10">
    <source>
        <dbReference type="ARBA" id="ARBA00022777"/>
    </source>
</evidence>
<evidence type="ECO:0000256" key="2">
    <source>
        <dbReference type="ARBA" id="ARBA00004429"/>
    </source>
</evidence>
<dbReference type="GO" id="GO:0005524">
    <property type="term" value="F:ATP binding"/>
    <property type="evidence" value="ECO:0007669"/>
    <property type="project" value="UniProtKB-KW"/>
</dbReference>
<dbReference type="FunFam" id="3.30.565.10:FF:000010">
    <property type="entry name" value="Sensor histidine kinase RcsC"/>
    <property type="match status" value="1"/>
</dbReference>
<evidence type="ECO:0000256" key="16">
    <source>
        <dbReference type="PROSITE-ProRule" id="PRU00110"/>
    </source>
</evidence>
<evidence type="ECO:0000259" key="19">
    <source>
        <dbReference type="PROSITE" id="PS50109"/>
    </source>
</evidence>
<evidence type="ECO:0000259" key="21">
    <source>
        <dbReference type="PROSITE" id="PS50894"/>
    </source>
</evidence>
<feature type="domain" description="HPt" evidence="21">
    <location>
        <begin position="677"/>
        <end position="773"/>
    </location>
</feature>
<dbReference type="InterPro" id="IPR036097">
    <property type="entry name" value="HisK_dim/P_sf"/>
</dbReference>
<dbReference type="SUPFAM" id="SSF47226">
    <property type="entry name" value="Histidine-containing phosphotransfer domain, HPT domain"/>
    <property type="match status" value="1"/>
</dbReference>
<dbReference type="InterPro" id="IPR001789">
    <property type="entry name" value="Sig_transdc_resp-reg_receiver"/>
</dbReference>
<dbReference type="CDD" id="cd17546">
    <property type="entry name" value="REC_hyHK_CKI1_RcsC-like"/>
    <property type="match status" value="1"/>
</dbReference>
<accession>A0A1C7F7Q9</accession>
<keyword evidence="11" id="KW-0378">Hydrolase</keyword>
<comment type="catalytic activity">
    <reaction evidence="1">
        <text>ATP + protein L-histidine = ADP + protein N-phospho-L-histidine.</text>
        <dbReference type="EC" id="2.7.13.3"/>
    </reaction>
</comment>
<dbReference type="InterPro" id="IPR036890">
    <property type="entry name" value="HATPase_C_sf"/>
</dbReference>
<dbReference type="InterPro" id="IPR003594">
    <property type="entry name" value="HATPase_dom"/>
</dbReference>
<feature type="domain" description="Histidine kinase" evidence="19">
    <location>
        <begin position="274"/>
        <end position="493"/>
    </location>
</feature>